<sequence length="325" mass="33403">MPTLADVAALAAVSKATASRALSREELVAPETAARVRAAAEQLGFVPNRAARQLARGRTGIVALVVPTLDNSFFTPIIGGAQARAGEADLQLTVSVHPLDSPDAPGAFTRLASQVDGFIVVAPRGADDVVRAAGALKPTVLVDREIEGMTSAVADTATAFGFLVSRLVEDGHERIVYVGGPAGSWQDRQRTAAVTSAASGRAELTVLGPHPSTFAAGVAVAPSVRDSGATAVVPYATAIGLGLMFALAAEPAGRPVTVSSERMVVESLAMRGIPAIDVDGAELGREAADLLLARIAAGPRRPLPAERLRLPVPVRWPDTAEPVDA</sequence>
<accession>A0ABU7KLT1</accession>
<dbReference type="EMBL" id="JAUUCC010000013">
    <property type="protein sequence ID" value="MEE2050248.1"/>
    <property type="molecule type" value="Genomic_DNA"/>
</dbReference>
<reference evidence="5 6" key="1">
    <citation type="submission" date="2023-07" db="EMBL/GenBank/DDBJ databases">
        <authorList>
            <person name="Girao M."/>
            <person name="Carvalho M.F."/>
        </authorList>
    </citation>
    <scope>NUCLEOTIDE SEQUENCE [LARGE SCALE GENOMIC DNA]</scope>
    <source>
        <strain evidence="5 6">66/93</strain>
    </source>
</reference>
<organism evidence="5 6">
    <name type="scientific">Nocardiopsis tropica</name>
    <dbReference type="NCBI Taxonomy" id="109330"/>
    <lineage>
        <taxon>Bacteria</taxon>
        <taxon>Bacillati</taxon>
        <taxon>Actinomycetota</taxon>
        <taxon>Actinomycetes</taxon>
        <taxon>Streptosporangiales</taxon>
        <taxon>Nocardiopsidaceae</taxon>
        <taxon>Nocardiopsis</taxon>
    </lineage>
</organism>
<protein>
    <submittedName>
        <fullName evidence="5">LacI family DNA-binding transcriptional regulator</fullName>
    </submittedName>
</protein>
<keyword evidence="3" id="KW-0804">Transcription</keyword>
<dbReference type="PANTHER" id="PTHR30146">
    <property type="entry name" value="LACI-RELATED TRANSCRIPTIONAL REPRESSOR"/>
    <property type="match status" value="1"/>
</dbReference>
<name>A0ABU7KLT1_9ACTN</name>
<dbReference type="CDD" id="cd01392">
    <property type="entry name" value="HTH_LacI"/>
    <property type="match status" value="1"/>
</dbReference>
<dbReference type="GO" id="GO:0003677">
    <property type="term" value="F:DNA binding"/>
    <property type="evidence" value="ECO:0007669"/>
    <property type="project" value="UniProtKB-KW"/>
</dbReference>
<dbReference type="CDD" id="cd06267">
    <property type="entry name" value="PBP1_LacI_sugar_binding-like"/>
    <property type="match status" value="1"/>
</dbReference>
<dbReference type="Proteomes" id="UP001348641">
    <property type="component" value="Unassembled WGS sequence"/>
</dbReference>
<dbReference type="InterPro" id="IPR000843">
    <property type="entry name" value="HTH_LacI"/>
</dbReference>
<dbReference type="Pfam" id="PF00532">
    <property type="entry name" value="Peripla_BP_1"/>
    <property type="match status" value="1"/>
</dbReference>
<feature type="domain" description="HTH lacI-type" evidence="4">
    <location>
        <begin position="2"/>
        <end position="56"/>
    </location>
</feature>
<dbReference type="InterPro" id="IPR001761">
    <property type="entry name" value="Peripla_BP/Lac1_sug-bd_dom"/>
</dbReference>
<comment type="caution">
    <text evidence="5">The sequence shown here is derived from an EMBL/GenBank/DDBJ whole genome shotgun (WGS) entry which is preliminary data.</text>
</comment>
<proteinExistence type="predicted"/>
<dbReference type="RefSeq" id="WP_330157480.1">
    <property type="nucleotide sequence ID" value="NZ_BAAAJA010000034.1"/>
</dbReference>
<dbReference type="Gene3D" id="3.40.50.2300">
    <property type="match status" value="2"/>
</dbReference>
<evidence type="ECO:0000313" key="5">
    <source>
        <dbReference type="EMBL" id="MEE2050248.1"/>
    </source>
</evidence>
<dbReference type="PROSITE" id="PS50932">
    <property type="entry name" value="HTH_LACI_2"/>
    <property type="match status" value="1"/>
</dbReference>
<evidence type="ECO:0000256" key="2">
    <source>
        <dbReference type="ARBA" id="ARBA00023125"/>
    </source>
</evidence>
<dbReference type="InterPro" id="IPR010982">
    <property type="entry name" value="Lambda_DNA-bd_dom_sf"/>
</dbReference>
<evidence type="ECO:0000256" key="3">
    <source>
        <dbReference type="ARBA" id="ARBA00023163"/>
    </source>
</evidence>
<keyword evidence="1" id="KW-0805">Transcription regulation</keyword>
<keyword evidence="2 5" id="KW-0238">DNA-binding</keyword>
<dbReference type="Gene3D" id="1.10.260.40">
    <property type="entry name" value="lambda repressor-like DNA-binding domains"/>
    <property type="match status" value="1"/>
</dbReference>
<dbReference type="InterPro" id="IPR028082">
    <property type="entry name" value="Peripla_BP_I"/>
</dbReference>
<dbReference type="PANTHER" id="PTHR30146:SF109">
    <property type="entry name" value="HTH-TYPE TRANSCRIPTIONAL REGULATOR GALS"/>
    <property type="match status" value="1"/>
</dbReference>
<evidence type="ECO:0000259" key="4">
    <source>
        <dbReference type="PROSITE" id="PS50932"/>
    </source>
</evidence>
<dbReference type="SUPFAM" id="SSF53822">
    <property type="entry name" value="Periplasmic binding protein-like I"/>
    <property type="match status" value="1"/>
</dbReference>
<evidence type="ECO:0000313" key="6">
    <source>
        <dbReference type="Proteomes" id="UP001348641"/>
    </source>
</evidence>
<gene>
    <name evidence="5" type="ORF">Q8A49_07045</name>
</gene>
<evidence type="ECO:0000256" key="1">
    <source>
        <dbReference type="ARBA" id="ARBA00023015"/>
    </source>
</evidence>
<dbReference type="Pfam" id="PF00356">
    <property type="entry name" value="LacI"/>
    <property type="match status" value="1"/>
</dbReference>
<dbReference type="SUPFAM" id="SSF47413">
    <property type="entry name" value="lambda repressor-like DNA-binding domains"/>
    <property type="match status" value="1"/>
</dbReference>
<dbReference type="SMART" id="SM00354">
    <property type="entry name" value="HTH_LACI"/>
    <property type="match status" value="1"/>
</dbReference>
<dbReference type="PROSITE" id="PS00356">
    <property type="entry name" value="HTH_LACI_1"/>
    <property type="match status" value="1"/>
</dbReference>